<organism evidence="3 4">
    <name type="scientific">Nonomuraea terrae</name>
    <dbReference type="NCBI Taxonomy" id="2530383"/>
    <lineage>
        <taxon>Bacteria</taxon>
        <taxon>Bacillati</taxon>
        <taxon>Actinomycetota</taxon>
        <taxon>Actinomycetes</taxon>
        <taxon>Streptosporangiales</taxon>
        <taxon>Streptosporangiaceae</taxon>
        <taxon>Nonomuraea</taxon>
    </lineage>
</organism>
<keyword evidence="4" id="KW-1185">Reference proteome</keyword>
<feature type="compositionally biased region" description="Basic and acidic residues" evidence="1">
    <location>
        <begin position="46"/>
        <end position="60"/>
    </location>
</feature>
<feature type="compositionally biased region" description="Low complexity" evidence="1">
    <location>
        <begin position="1"/>
        <end position="10"/>
    </location>
</feature>
<evidence type="ECO:0000313" key="3">
    <source>
        <dbReference type="EMBL" id="TDD57329.1"/>
    </source>
</evidence>
<reference evidence="3 4" key="1">
    <citation type="submission" date="2019-03" db="EMBL/GenBank/DDBJ databases">
        <title>Draft genome sequences of novel Actinobacteria.</title>
        <authorList>
            <person name="Sahin N."/>
            <person name="Ay H."/>
            <person name="Saygin H."/>
        </authorList>
    </citation>
    <scope>NUCLEOTIDE SEQUENCE [LARGE SCALE GENOMIC DNA]</scope>
    <source>
        <strain evidence="3 4">CH32</strain>
    </source>
</reference>
<dbReference type="Proteomes" id="UP000295302">
    <property type="component" value="Unassembled WGS sequence"/>
</dbReference>
<dbReference type="Pfam" id="PF08482">
    <property type="entry name" value="HrpB_C"/>
    <property type="match status" value="1"/>
</dbReference>
<evidence type="ECO:0000256" key="1">
    <source>
        <dbReference type="SAM" id="MobiDB-lite"/>
    </source>
</evidence>
<dbReference type="EMBL" id="SMKQ01000001">
    <property type="protein sequence ID" value="TDD57329.1"/>
    <property type="molecule type" value="Genomic_DNA"/>
</dbReference>
<gene>
    <name evidence="3" type="ORF">E1286_00920</name>
</gene>
<feature type="region of interest" description="Disordered" evidence="1">
    <location>
        <begin position="1"/>
        <end position="84"/>
    </location>
</feature>
<evidence type="ECO:0000313" key="4">
    <source>
        <dbReference type="Proteomes" id="UP000295302"/>
    </source>
</evidence>
<sequence>MAPAGRRTAGGPAGGDRRVTGPGCAVAARGERDGRPAVGAPRPAAGRRDGYRSVRAEMRGRYRKRPWPEDPLTAPPTRRTKGRA</sequence>
<name>A0A4R4ZII0_9ACTN</name>
<feature type="domain" description="ATP-dependent RNA helicase HrpB C-terminal" evidence="2">
    <location>
        <begin position="49"/>
        <end position="71"/>
    </location>
</feature>
<dbReference type="OrthoDB" id="9805617at2"/>
<accession>A0A4R4ZII0</accession>
<evidence type="ECO:0000259" key="2">
    <source>
        <dbReference type="Pfam" id="PF08482"/>
    </source>
</evidence>
<comment type="caution">
    <text evidence="3">The sequence shown here is derived from an EMBL/GenBank/DDBJ whole genome shotgun (WGS) entry which is preliminary data.</text>
</comment>
<proteinExistence type="predicted"/>
<protein>
    <recommendedName>
        <fullName evidence="2">ATP-dependent RNA helicase HrpB C-terminal domain-containing protein</fullName>
    </recommendedName>
</protein>
<dbReference type="InterPro" id="IPR013689">
    <property type="entry name" value="RNA_helicase_ATP-dep_HrpB_C"/>
</dbReference>
<dbReference type="AlphaFoldDB" id="A0A4R4ZII0"/>